<keyword evidence="1" id="KW-0472">Membrane</keyword>
<name>A0ABD5XUD6_9EURY</name>
<dbReference type="AlphaFoldDB" id="A0ABD5XUD6"/>
<feature type="transmembrane region" description="Helical" evidence="1">
    <location>
        <begin position="37"/>
        <end position="55"/>
    </location>
</feature>
<dbReference type="RefSeq" id="WP_284013599.1">
    <property type="nucleotide sequence ID" value="NZ_CP126156.1"/>
</dbReference>
<proteinExistence type="predicted"/>
<evidence type="ECO:0000313" key="3">
    <source>
        <dbReference type="Proteomes" id="UP001596368"/>
    </source>
</evidence>
<gene>
    <name evidence="2" type="ORF">ACFQRB_14100</name>
</gene>
<dbReference type="Proteomes" id="UP001596368">
    <property type="component" value="Unassembled WGS sequence"/>
</dbReference>
<dbReference type="GeneID" id="81120734"/>
<feature type="transmembrane region" description="Helical" evidence="1">
    <location>
        <begin position="12"/>
        <end position="31"/>
    </location>
</feature>
<keyword evidence="1" id="KW-1133">Transmembrane helix</keyword>
<sequence length="68" mass="7420">MSGPGLRSRQRLVHLALGTTLGVYLYSPLGSVAAFELAVRALVFPALALSGLLLWKGHHVERVLRRRA</sequence>
<evidence type="ECO:0000313" key="2">
    <source>
        <dbReference type="EMBL" id="MFC7137269.1"/>
    </source>
</evidence>
<keyword evidence="1" id="KW-0812">Transmembrane</keyword>
<comment type="caution">
    <text evidence="2">The sequence shown here is derived from an EMBL/GenBank/DDBJ whole genome shotgun (WGS) entry which is preliminary data.</text>
</comment>
<evidence type="ECO:0000256" key="1">
    <source>
        <dbReference type="SAM" id="Phobius"/>
    </source>
</evidence>
<reference evidence="2 3" key="1">
    <citation type="journal article" date="2019" name="Int. J. Syst. Evol. Microbiol.">
        <title>The Global Catalogue of Microorganisms (GCM) 10K type strain sequencing project: providing services to taxonomists for standard genome sequencing and annotation.</title>
        <authorList>
            <consortium name="The Broad Institute Genomics Platform"/>
            <consortium name="The Broad Institute Genome Sequencing Center for Infectious Disease"/>
            <person name="Wu L."/>
            <person name="Ma J."/>
        </authorList>
    </citation>
    <scope>NUCLEOTIDE SEQUENCE [LARGE SCALE GENOMIC DNA]</scope>
    <source>
        <strain evidence="2 3">DT92</strain>
    </source>
</reference>
<accession>A0ABD5XUD6</accession>
<keyword evidence="3" id="KW-1185">Reference proteome</keyword>
<protein>
    <submittedName>
        <fullName evidence="2">Uncharacterized protein</fullName>
    </submittedName>
</protein>
<organism evidence="2 3">
    <name type="scientific">Halobaculum litoreum</name>
    <dbReference type="NCBI Taxonomy" id="3031998"/>
    <lineage>
        <taxon>Archaea</taxon>
        <taxon>Methanobacteriati</taxon>
        <taxon>Methanobacteriota</taxon>
        <taxon>Stenosarchaea group</taxon>
        <taxon>Halobacteria</taxon>
        <taxon>Halobacteriales</taxon>
        <taxon>Haloferacaceae</taxon>
        <taxon>Halobaculum</taxon>
    </lineage>
</organism>
<dbReference type="EMBL" id="JBHSZG010000001">
    <property type="protein sequence ID" value="MFC7137269.1"/>
    <property type="molecule type" value="Genomic_DNA"/>
</dbReference>